<gene>
    <name evidence="1" type="ORF">SAMN05192558_109309</name>
</gene>
<proteinExistence type="predicted"/>
<protein>
    <submittedName>
        <fullName evidence="1">Uncharacterized protein</fullName>
    </submittedName>
</protein>
<dbReference type="Proteomes" id="UP000199651">
    <property type="component" value="Unassembled WGS sequence"/>
</dbReference>
<reference evidence="2" key="1">
    <citation type="submission" date="2016-10" db="EMBL/GenBank/DDBJ databases">
        <authorList>
            <person name="Varghese N."/>
            <person name="Submissions S."/>
        </authorList>
    </citation>
    <scope>NUCLEOTIDE SEQUENCE [LARGE SCALE GENOMIC DNA]</scope>
    <source>
        <strain evidence="2">IBRC-M 10655</strain>
    </source>
</reference>
<name>A0A1H0T7Y3_9PSEU</name>
<dbReference type="EMBL" id="FNJB01000009">
    <property type="protein sequence ID" value="SDP49955.1"/>
    <property type="molecule type" value="Genomic_DNA"/>
</dbReference>
<organism evidence="1 2">
    <name type="scientific">Actinokineospora alba</name>
    <dbReference type="NCBI Taxonomy" id="504798"/>
    <lineage>
        <taxon>Bacteria</taxon>
        <taxon>Bacillati</taxon>
        <taxon>Actinomycetota</taxon>
        <taxon>Actinomycetes</taxon>
        <taxon>Pseudonocardiales</taxon>
        <taxon>Pseudonocardiaceae</taxon>
        <taxon>Actinokineospora</taxon>
    </lineage>
</organism>
<accession>A0A1H0T7Y3</accession>
<keyword evidence="2" id="KW-1185">Reference proteome</keyword>
<dbReference type="AlphaFoldDB" id="A0A1H0T7Y3"/>
<evidence type="ECO:0000313" key="1">
    <source>
        <dbReference type="EMBL" id="SDP49955.1"/>
    </source>
</evidence>
<sequence length="31" mass="3341">MIGSNYRKGCSSVVGGRTWRKLFASQAPIVA</sequence>
<evidence type="ECO:0000313" key="2">
    <source>
        <dbReference type="Proteomes" id="UP000199651"/>
    </source>
</evidence>